<name>A0A0B0H787_SOVGS</name>
<dbReference type="PATRIC" id="fig|2340.3.peg.1591"/>
<keyword evidence="6" id="KW-1185">Reference proteome</keyword>
<comment type="caution">
    <text evidence="5">The sequence shown here is derived from an EMBL/GenBank/DDBJ whole genome shotgun (WGS) entry which is preliminary data.</text>
</comment>
<dbReference type="SUPFAM" id="SSF51395">
    <property type="entry name" value="FMN-linked oxidoreductases"/>
    <property type="match status" value="1"/>
</dbReference>
<dbReference type="CDD" id="cd02808">
    <property type="entry name" value="GltS_FMN"/>
    <property type="match status" value="1"/>
</dbReference>
<evidence type="ECO:0000256" key="3">
    <source>
        <dbReference type="SAM" id="MobiDB-lite"/>
    </source>
</evidence>
<organism evidence="5 6">
    <name type="scientific">Solemya velum gill symbiont</name>
    <dbReference type="NCBI Taxonomy" id="2340"/>
    <lineage>
        <taxon>Bacteria</taxon>
        <taxon>Pseudomonadati</taxon>
        <taxon>Pseudomonadota</taxon>
        <taxon>Gammaproteobacteria</taxon>
        <taxon>sulfur-oxidizing symbionts</taxon>
    </lineage>
</organism>
<dbReference type="Gene3D" id="3.20.20.70">
    <property type="entry name" value="Aldolase class I"/>
    <property type="match status" value="1"/>
</dbReference>
<dbReference type="STRING" id="2340.JV46_08740"/>
<dbReference type="eggNOG" id="COG0069">
    <property type="taxonomic scope" value="Bacteria"/>
</dbReference>
<dbReference type="AlphaFoldDB" id="A0A0B0H787"/>
<dbReference type="GO" id="GO:0015930">
    <property type="term" value="F:glutamate synthase activity"/>
    <property type="evidence" value="ECO:0007669"/>
    <property type="project" value="InterPro"/>
</dbReference>
<proteinExistence type="inferred from homology"/>
<dbReference type="Proteomes" id="UP000030856">
    <property type="component" value="Unassembled WGS sequence"/>
</dbReference>
<gene>
    <name evidence="5" type="ORF">JV46_08740</name>
</gene>
<evidence type="ECO:0000256" key="2">
    <source>
        <dbReference type="PIRNR" id="PIRNR006429"/>
    </source>
</evidence>
<accession>A0A0B0H787</accession>
<evidence type="ECO:0000313" key="6">
    <source>
        <dbReference type="Proteomes" id="UP000030856"/>
    </source>
</evidence>
<feature type="region of interest" description="Disordered" evidence="3">
    <location>
        <begin position="534"/>
        <end position="557"/>
    </location>
</feature>
<dbReference type="GeneID" id="86992195"/>
<evidence type="ECO:0000313" key="5">
    <source>
        <dbReference type="EMBL" id="KHF24955.1"/>
    </source>
</evidence>
<evidence type="ECO:0000259" key="4">
    <source>
        <dbReference type="Pfam" id="PF01645"/>
    </source>
</evidence>
<sequence length="557" mass="61882">MYTKFILFSISTLLAIAVLQHFWPQALWLLLIILPLISLGLYDLLQTRHSLKRNYPLFGHGRWIMEWLRPFIRQYFIESDTDGTPVNRMFRSIVYQRAKGQRETVPFGTRVDTYRTGYEWIGHSLSAIDSDEMNMDMRIRVGGPDCTQPYDASIFNISAMSFGALSKNAILALNGGARKGNFYHNTGEGGISPYHLEAGGDLVWQIGTNYFGCRDENGDFSSEAFREKATLPNVKMIEIKISQGAKPGHGGILPADKNTPEIAAIRGVQPGTLINSPPSHSAFGTPIELLDFIRQLRELSGGKPIGFKLSIGRKSEFVAICKAMVEKGFTPDFITIDGGEGGTGATPLEFANSIGMPLRESVAFVDSCLTGFGIRDQIRLIASGKIFSGFHLVKNIALGADICNSGRGMMMALGCVQSLVCNNNHCPTGVATQNPLLYRGLVVSDKRERVARYHRRTVHATAEIIAAAGLCHTSELTRTHIYRRVSQETIRRYDEIFQYIKNGSLLTENPPESWRLCLEEATSSSFRPKHCLTEMEMQPDEIKDGSTINKPDIEEIS</sequence>
<evidence type="ECO:0000256" key="1">
    <source>
        <dbReference type="ARBA" id="ARBA00009716"/>
    </source>
</evidence>
<reference evidence="5 6" key="1">
    <citation type="journal article" date="2014" name="BMC Genomics">
        <title>The genome of the intracellular bacterium of the coastal bivalve, Solemya velum: a blueprint for thriving in and out of symbiosis.</title>
        <authorList>
            <person name="Dmytrenko O."/>
            <person name="Russell S.L."/>
            <person name="Loo W.T."/>
            <person name="Fontanez K.M."/>
            <person name="Liao L."/>
            <person name="Roeselers G."/>
            <person name="Sharma R."/>
            <person name="Stewart F.J."/>
            <person name="Newton I.L."/>
            <person name="Woyke T."/>
            <person name="Wu D."/>
            <person name="Lang J.M."/>
            <person name="Eisen J.A."/>
            <person name="Cavanaugh C.M."/>
        </authorList>
    </citation>
    <scope>NUCLEOTIDE SEQUENCE [LARGE SCALE GENOMIC DNA]</scope>
    <source>
        <strain evidence="5 6">WH</strain>
    </source>
</reference>
<dbReference type="InterPro" id="IPR013785">
    <property type="entry name" value="Aldolase_TIM"/>
</dbReference>
<dbReference type="Pfam" id="PF01645">
    <property type="entry name" value="Glu_synthase"/>
    <property type="match status" value="1"/>
</dbReference>
<comment type="similarity">
    <text evidence="1 2">Belongs to the glutamate synthase family.</text>
</comment>
<dbReference type="GO" id="GO:0006537">
    <property type="term" value="P:glutamate biosynthetic process"/>
    <property type="evidence" value="ECO:0007669"/>
    <property type="project" value="InterPro"/>
</dbReference>
<dbReference type="PIRSF" id="PIRSF500060">
    <property type="entry name" value="UCP500060"/>
    <property type="match status" value="1"/>
</dbReference>
<dbReference type="OrthoDB" id="9795032at2"/>
<dbReference type="InterPro" id="IPR024188">
    <property type="entry name" value="GltB"/>
</dbReference>
<feature type="domain" description="Glutamate synthase" evidence="4">
    <location>
        <begin position="154"/>
        <end position="469"/>
    </location>
</feature>
<dbReference type="PIRSF" id="PIRSF006429">
    <property type="entry name" value="GOGAT_lg_2"/>
    <property type="match status" value="1"/>
</dbReference>
<dbReference type="InterPro" id="IPR027283">
    <property type="entry name" value="YerD"/>
</dbReference>
<dbReference type="EMBL" id="JRAA01000002">
    <property type="protein sequence ID" value="KHF24955.1"/>
    <property type="molecule type" value="Genomic_DNA"/>
</dbReference>
<dbReference type="RefSeq" id="WP_052132173.1">
    <property type="nucleotide sequence ID" value="NZ_JRAA01000002.1"/>
</dbReference>
<dbReference type="InterPro" id="IPR002932">
    <property type="entry name" value="Glu_synthdom"/>
</dbReference>
<dbReference type="PANTHER" id="PTHR43819">
    <property type="entry name" value="ARCHAEAL-TYPE GLUTAMATE SYNTHASE [NADPH]"/>
    <property type="match status" value="1"/>
</dbReference>
<protein>
    <submittedName>
        <fullName evidence="5">Glutamate synthase domain 2-containing protein</fullName>
    </submittedName>
</protein>
<dbReference type="PANTHER" id="PTHR43819:SF1">
    <property type="entry name" value="ARCHAEAL-TYPE GLUTAMATE SYNTHASE [NADPH]"/>
    <property type="match status" value="1"/>
</dbReference>